<dbReference type="Proteomes" id="UP001465976">
    <property type="component" value="Unassembled WGS sequence"/>
</dbReference>
<evidence type="ECO:0000313" key="5">
    <source>
        <dbReference type="Proteomes" id="UP001465976"/>
    </source>
</evidence>
<dbReference type="InterPro" id="IPR045339">
    <property type="entry name" value="DUF6534"/>
</dbReference>
<feature type="region of interest" description="Disordered" evidence="1">
    <location>
        <begin position="323"/>
        <end position="346"/>
    </location>
</feature>
<evidence type="ECO:0000259" key="3">
    <source>
        <dbReference type="Pfam" id="PF20152"/>
    </source>
</evidence>
<reference evidence="4 5" key="1">
    <citation type="submission" date="2024-02" db="EMBL/GenBank/DDBJ databases">
        <title>A draft genome for the cacao thread blight pathogen Marasmius crinis-equi.</title>
        <authorList>
            <person name="Cohen S.P."/>
            <person name="Baruah I.K."/>
            <person name="Amoako-Attah I."/>
            <person name="Bukari Y."/>
            <person name="Meinhardt L.W."/>
            <person name="Bailey B.A."/>
        </authorList>
    </citation>
    <scope>NUCLEOTIDE SEQUENCE [LARGE SCALE GENOMIC DNA]</scope>
    <source>
        <strain evidence="4 5">GH-76</strain>
    </source>
</reference>
<keyword evidence="2" id="KW-0812">Transmembrane</keyword>
<keyword evidence="2" id="KW-0472">Membrane</keyword>
<feature type="transmembrane region" description="Helical" evidence="2">
    <location>
        <begin position="167"/>
        <end position="186"/>
    </location>
</feature>
<proteinExistence type="predicted"/>
<dbReference type="Pfam" id="PF20152">
    <property type="entry name" value="DUF6534"/>
    <property type="match status" value="1"/>
</dbReference>
<name>A0ABR3FMG4_9AGAR</name>
<organism evidence="4 5">
    <name type="scientific">Marasmius crinis-equi</name>
    <dbReference type="NCBI Taxonomy" id="585013"/>
    <lineage>
        <taxon>Eukaryota</taxon>
        <taxon>Fungi</taxon>
        <taxon>Dikarya</taxon>
        <taxon>Basidiomycota</taxon>
        <taxon>Agaricomycotina</taxon>
        <taxon>Agaricomycetes</taxon>
        <taxon>Agaricomycetidae</taxon>
        <taxon>Agaricales</taxon>
        <taxon>Marasmiineae</taxon>
        <taxon>Marasmiaceae</taxon>
        <taxon>Marasmius</taxon>
    </lineage>
</organism>
<feature type="transmembrane region" description="Helical" evidence="2">
    <location>
        <begin position="18"/>
        <end position="40"/>
    </location>
</feature>
<keyword evidence="5" id="KW-1185">Reference proteome</keyword>
<feature type="transmembrane region" description="Helical" evidence="2">
    <location>
        <begin position="52"/>
        <end position="76"/>
    </location>
</feature>
<dbReference type="PANTHER" id="PTHR40465">
    <property type="entry name" value="CHROMOSOME 1, WHOLE GENOME SHOTGUN SEQUENCE"/>
    <property type="match status" value="1"/>
</dbReference>
<evidence type="ECO:0000313" key="4">
    <source>
        <dbReference type="EMBL" id="KAL0576609.1"/>
    </source>
</evidence>
<comment type="caution">
    <text evidence="4">The sequence shown here is derived from an EMBL/GenBank/DDBJ whole genome shotgun (WGS) entry which is preliminary data.</text>
</comment>
<feature type="transmembrane region" description="Helical" evidence="2">
    <location>
        <begin position="122"/>
        <end position="147"/>
    </location>
</feature>
<accession>A0ABR3FMG4</accession>
<keyword evidence="2" id="KW-1133">Transmembrane helix</keyword>
<gene>
    <name evidence="4" type="ORF">V5O48_005367</name>
</gene>
<dbReference type="PANTHER" id="PTHR40465:SF1">
    <property type="entry name" value="DUF6534 DOMAIN-CONTAINING PROTEIN"/>
    <property type="match status" value="1"/>
</dbReference>
<feature type="transmembrane region" description="Helical" evidence="2">
    <location>
        <begin position="82"/>
        <end position="110"/>
    </location>
</feature>
<feature type="domain" description="DUF6534" evidence="3">
    <location>
        <begin position="172"/>
        <end position="258"/>
    </location>
</feature>
<dbReference type="EMBL" id="JBAHYK010000212">
    <property type="protein sequence ID" value="KAL0576609.1"/>
    <property type="molecule type" value="Genomic_DNA"/>
</dbReference>
<feature type="transmembrane region" description="Helical" evidence="2">
    <location>
        <begin position="207"/>
        <end position="228"/>
    </location>
</feature>
<evidence type="ECO:0000256" key="1">
    <source>
        <dbReference type="SAM" id="MobiDB-lite"/>
    </source>
</evidence>
<sequence>MAQSSPLVDVLASFFRPLFVGCLLEICMFGLCLSQTWTYIRFNNDDWPLRAVVGFVFLLVFGCTILDAMVLNYYLIENFGNFLGVLTVAPEITTFTLFGLIITTICDLSFASRIWRLRRAHWGFVIFIGLTAVGTLITGIVLVQGIFRVPTVESLSSLEHMLEVSLINLFAAVSQALSTYCLWVTFRPHANDGPDTPRLLFRRLSSIVVSRGAVLTTTHFILAVLYLARPHQLYWTPFHHILPPLYYMSTVATLNIRNTSRRDDENDSASVINMARSMRPSAMSPRPRTSISQNALALVSLHQSRPSENMTRPTPFLTLHSTDSQASEKHRGLVNSSPATPISGDQADYRESYLSTSSSDIDESKVKSTRFTVLFCHDDNELLVRLLRQALAPAHDPE</sequence>
<protein>
    <recommendedName>
        <fullName evidence="3">DUF6534 domain-containing protein</fullName>
    </recommendedName>
</protein>
<evidence type="ECO:0000256" key="2">
    <source>
        <dbReference type="SAM" id="Phobius"/>
    </source>
</evidence>